<evidence type="ECO:0000256" key="12">
    <source>
        <dbReference type="ARBA" id="ARBA00023306"/>
    </source>
</evidence>
<dbReference type="AlphaFoldDB" id="A0A7X1B150"/>
<keyword evidence="11" id="KW-0234">DNA repair</keyword>
<dbReference type="PROSITE" id="PS00697">
    <property type="entry name" value="DNA_LIGASE_A1"/>
    <property type="match status" value="1"/>
</dbReference>
<dbReference type="Proteomes" id="UP000525652">
    <property type="component" value="Unassembled WGS sequence"/>
</dbReference>
<dbReference type="InterPro" id="IPR026333">
    <property type="entry name" value="ATP_dep_DNA_lig_pp_1105_fam"/>
</dbReference>
<evidence type="ECO:0000259" key="14">
    <source>
        <dbReference type="PROSITE" id="PS50160"/>
    </source>
</evidence>
<evidence type="ECO:0000256" key="4">
    <source>
        <dbReference type="ARBA" id="ARBA00022705"/>
    </source>
</evidence>
<evidence type="ECO:0000256" key="7">
    <source>
        <dbReference type="ARBA" id="ARBA00022763"/>
    </source>
</evidence>
<dbReference type="GO" id="GO:0006310">
    <property type="term" value="P:DNA recombination"/>
    <property type="evidence" value="ECO:0007669"/>
    <property type="project" value="UniProtKB-KW"/>
</dbReference>
<keyword evidence="7" id="KW-0227">DNA damage</keyword>
<protein>
    <recommendedName>
        <fullName evidence="1">DNA ligase (ATP)</fullName>
        <ecNumber evidence="1">6.5.1.1</ecNumber>
    </recommendedName>
</protein>
<organism evidence="15 16">
    <name type="scientific">Puniceicoccus vermicola</name>
    <dbReference type="NCBI Taxonomy" id="388746"/>
    <lineage>
        <taxon>Bacteria</taxon>
        <taxon>Pseudomonadati</taxon>
        <taxon>Verrucomicrobiota</taxon>
        <taxon>Opitutia</taxon>
        <taxon>Puniceicoccales</taxon>
        <taxon>Puniceicoccaceae</taxon>
        <taxon>Puniceicoccus</taxon>
    </lineage>
</organism>
<evidence type="ECO:0000256" key="5">
    <source>
        <dbReference type="ARBA" id="ARBA00022723"/>
    </source>
</evidence>
<keyword evidence="3" id="KW-0132">Cell division</keyword>
<evidence type="ECO:0000313" key="15">
    <source>
        <dbReference type="EMBL" id="MBC2602565.1"/>
    </source>
</evidence>
<dbReference type="PANTHER" id="PTHR45674:SF13">
    <property type="entry name" value="DNA LIGASE-RELATED"/>
    <property type="match status" value="1"/>
</dbReference>
<dbReference type="GO" id="GO:0006281">
    <property type="term" value="P:DNA repair"/>
    <property type="evidence" value="ECO:0007669"/>
    <property type="project" value="UniProtKB-KW"/>
</dbReference>
<dbReference type="GO" id="GO:0051301">
    <property type="term" value="P:cell division"/>
    <property type="evidence" value="ECO:0007669"/>
    <property type="project" value="UniProtKB-KW"/>
</dbReference>
<evidence type="ECO:0000256" key="10">
    <source>
        <dbReference type="ARBA" id="ARBA00023172"/>
    </source>
</evidence>
<dbReference type="GO" id="GO:0006260">
    <property type="term" value="P:DNA replication"/>
    <property type="evidence" value="ECO:0007669"/>
    <property type="project" value="UniProtKB-KW"/>
</dbReference>
<dbReference type="SUPFAM" id="SSF117018">
    <property type="entry name" value="ATP-dependent DNA ligase DNA-binding domain"/>
    <property type="match status" value="1"/>
</dbReference>
<evidence type="ECO:0000256" key="9">
    <source>
        <dbReference type="ARBA" id="ARBA00022842"/>
    </source>
</evidence>
<dbReference type="RefSeq" id="WP_185693232.1">
    <property type="nucleotide sequence ID" value="NZ_JACHVA010000101.1"/>
</dbReference>
<dbReference type="NCBIfam" id="NF006701">
    <property type="entry name" value="PRK09247.1"/>
    <property type="match status" value="1"/>
</dbReference>
<comment type="caution">
    <text evidence="15">The sequence shown here is derived from an EMBL/GenBank/DDBJ whole genome shotgun (WGS) entry which is preliminary data.</text>
</comment>
<keyword evidence="9" id="KW-0460">Magnesium</keyword>
<comment type="catalytic activity">
    <reaction evidence="13">
        <text>ATP + (deoxyribonucleotide)n-3'-hydroxyl + 5'-phospho-(deoxyribonucleotide)m = (deoxyribonucleotide)n+m + AMP + diphosphate.</text>
        <dbReference type="EC" id="6.5.1.1"/>
    </reaction>
</comment>
<dbReference type="GO" id="GO:0003677">
    <property type="term" value="F:DNA binding"/>
    <property type="evidence" value="ECO:0007669"/>
    <property type="project" value="InterPro"/>
</dbReference>
<dbReference type="GO" id="GO:0046872">
    <property type="term" value="F:metal ion binding"/>
    <property type="evidence" value="ECO:0007669"/>
    <property type="project" value="UniProtKB-KW"/>
</dbReference>
<dbReference type="InterPro" id="IPR012340">
    <property type="entry name" value="NA-bd_OB-fold"/>
</dbReference>
<dbReference type="Gene3D" id="2.40.50.140">
    <property type="entry name" value="Nucleic acid-binding proteins"/>
    <property type="match status" value="1"/>
</dbReference>
<dbReference type="GO" id="GO:0003910">
    <property type="term" value="F:DNA ligase (ATP) activity"/>
    <property type="evidence" value="ECO:0007669"/>
    <property type="project" value="UniProtKB-EC"/>
</dbReference>
<dbReference type="InterPro" id="IPR012308">
    <property type="entry name" value="DNA_ligase_ATP-dep_N"/>
</dbReference>
<keyword evidence="16" id="KW-1185">Reference proteome</keyword>
<dbReference type="EMBL" id="JACHVA010000101">
    <property type="protein sequence ID" value="MBC2602565.1"/>
    <property type="molecule type" value="Genomic_DNA"/>
</dbReference>
<keyword evidence="4" id="KW-0235">DNA replication</keyword>
<dbReference type="CDD" id="cd07972">
    <property type="entry name" value="OBF_DNA_ligase_Arch_LigB"/>
    <property type="match status" value="1"/>
</dbReference>
<evidence type="ECO:0000313" key="16">
    <source>
        <dbReference type="Proteomes" id="UP000525652"/>
    </source>
</evidence>
<dbReference type="Gene3D" id="1.10.3260.10">
    <property type="entry name" value="DNA ligase, ATP-dependent, N-terminal domain"/>
    <property type="match status" value="1"/>
</dbReference>
<dbReference type="PROSITE" id="PS50160">
    <property type="entry name" value="DNA_LIGASE_A3"/>
    <property type="match status" value="1"/>
</dbReference>
<keyword evidence="2 15" id="KW-0436">Ligase</keyword>
<dbReference type="EC" id="6.5.1.1" evidence="1"/>
<evidence type="ECO:0000256" key="3">
    <source>
        <dbReference type="ARBA" id="ARBA00022618"/>
    </source>
</evidence>
<dbReference type="CDD" id="cd07897">
    <property type="entry name" value="Adenylation_DNA_ligase_Bac1"/>
    <property type="match status" value="1"/>
</dbReference>
<name>A0A7X1B150_9BACT</name>
<gene>
    <name evidence="15" type="ORF">H5P30_12340</name>
</gene>
<dbReference type="InterPro" id="IPR050191">
    <property type="entry name" value="ATP-dep_DNA_ligase"/>
</dbReference>
<evidence type="ECO:0000256" key="1">
    <source>
        <dbReference type="ARBA" id="ARBA00012727"/>
    </source>
</evidence>
<keyword evidence="5" id="KW-0479">Metal-binding</keyword>
<dbReference type="SUPFAM" id="SSF50249">
    <property type="entry name" value="Nucleic acid-binding proteins"/>
    <property type="match status" value="1"/>
</dbReference>
<proteinExistence type="predicted"/>
<evidence type="ECO:0000256" key="13">
    <source>
        <dbReference type="ARBA" id="ARBA00034003"/>
    </source>
</evidence>
<dbReference type="InterPro" id="IPR036599">
    <property type="entry name" value="DNA_ligase_N_sf"/>
</dbReference>
<keyword evidence="10" id="KW-0233">DNA recombination</keyword>
<dbReference type="Pfam" id="PF04675">
    <property type="entry name" value="DNA_ligase_A_N"/>
    <property type="match status" value="1"/>
</dbReference>
<evidence type="ECO:0000256" key="11">
    <source>
        <dbReference type="ARBA" id="ARBA00023204"/>
    </source>
</evidence>
<dbReference type="Gene3D" id="3.30.470.30">
    <property type="entry name" value="DNA ligase/mRNA capping enzyme"/>
    <property type="match status" value="1"/>
</dbReference>
<evidence type="ECO:0000256" key="6">
    <source>
        <dbReference type="ARBA" id="ARBA00022741"/>
    </source>
</evidence>
<evidence type="ECO:0000256" key="2">
    <source>
        <dbReference type="ARBA" id="ARBA00022598"/>
    </source>
</evidence>
<feature type="domain" description="ATP-dependent DNA ligase family profile" evidence="14">
    <location>
        <begin position="309"/>
        <end position="438"/>
    </location>
</feature>
<dbReference type="InterPro" id="IPR012310">
    <property type="entry name" value="DNA_ligase_ATP-dep_cent"/>
</dbReference>
<keyword evidence="8" id="KW-0067">ATP-binding</keyword>
<dbReference type="GO" id="GO:0005524">
    <property type="term" value="F:ATP binding"/>
    <property type="evidence" value="ECO:0007669"/>
    <property type="project" value="UniProtKB-KW"/>
</dbReference>
<keyword evidence="12" id="KW-0131">Cell cycle</keyword>
<sequence>MKRFTELYLELDASNRTTAKLASLKRYFESAPPEDAAWAVYILTGRRLKRLVKTGDLRTWTAEACQFPLWMVEECYGHVGDLAETLALLLANRSSTPPPTEMPGLRAMIEDHILPLRDLTPPEQQQSMLDIWNSLDGEACFVLNKLITGGFRVGVSKALINRALAEVAGVEPPAMAHRLMGDWQPTADHFRALLQPESAEDDPARPYPFCLAYPLEQPDLQKLGPTSDWQIEWKWDGIRAQLIKRSGEVLLWSRGEELVGEQFPEIVESAAQWPEDLVLDGEILAWDEDQPASFAALQRRLGRKKVGPKLRKEVPVVFMAYDLLELQRKDLRSRPTTERRRILDTLGSSERESFRLSPTLQAESWTEIAEMRAQSRQHRVEGLMLKAATSPYGVGRTKGLWWKWKVDPYTVDAVLVYAQQGHGRRAGLYTDYTFSIWKDGELVPLAKAYSGLTDKEIREVDRWIRQHTRESHGPVRVVDPELVFEIAFEGIQPSKRHKSGLAVRFPRIHRWRRDKPTKEADHFETVISLLS</sequence>
<keyword evidence="6" id="KW-0547">Nucleotide-binding</keyword>
<evidence type="ECO:0000256" key="8">
    <source>
        <dbReference type="ARBA" id="ARBA00022840"/>
    </source>
</evidence>
<dbReference type="InterPro" id="IPR012309">
    <property type="entry name" value="DNA_ligase_ATP-dep_C"/>
</dbReference>
<dbReference type="NCBIfam" id="TIGR04120">
    <property type="entry name" value="DNA_lig_bact"/>
    <property type="match status" value="1"/>
</dbReference>
<dbReference type="SUPFAM" id="SSF56091">
    <property type="entry name" value="DNA ligase/mRNA capping enzyme, catalytic domain"/>
    <property type="match status" value="1"/>
</dbReference>
<accession>A0A7X1B150</accession>
<dbReference type="Pfam" id="PF01068">
    <property type="entry name" value="DNA_ligase_A_M"/>
    <property type="match status" value="1"/>
</dbReference>
<dbReference type="PANTHER" id="PTHR45674">
    <property type="entry name" value="DNA LIGASE 1/3 FAMILY MEMBER"/>
    <property type="match status" value="1"/>
</dbReference>
<reference evidence="15 16" key="1">
    <citation type="submission" date="2020-07" db="EMBL/GenBank/DDBJ databases">
        <authorList>
            <person name="Feng X."/>
        </authorList>
    </citation>
    <scope>NUCLEOTIDE SEQUENCE [LARGE SCALE GENOMIC DNA]</scope>
    <source>
        <strain evidence="15 16">JCM14086</strain>
    </source>
</reference>
<dbReference type="Pfam" id="PF04679">
    <property type="entry name" value="DNA_ligase_A_C"/>
    <property type="match status" value="1"/>
</dbReference>
<dbReference type="InterPro" id="IPR016059">
    <property type="entry name" value="DNA_ligase_ATP-dep_CS"/>
</dbReference>